<dbReference type="Gene3D" id="1.50.10.10">
    <property type="match status" value="1"/>
</dbReference>
<dbReference type="EMBL" id="SLWO01000002">
    <property type="protein sequence ID" value="TCO28823.1"/>
    <property type="molecule type" value="Genomic_DNA"/>
</dbReference>
<reference evidence="5 6" key="3">
    <citation type="submission" date="2019-03" db="EMBL/GenBank/DDBJ databases">
        <title>Genomic Encyclopedia of Type Strains, Phase IV (KMG-IV): sequencing the most valuable type-strain genomes for metagenomic binning, comparative biology and taxonomic classification.</title>
        <authorList>
            <person name="Goeker M."/>
        </authorList>
    </citation>
    <scope>NUCLEOTIDE SEQUENCE [LARGE SCALE GENOMIC DNA]</scope>
    <source>
        <strain evidence="5 6">DSM 103236</strain>
    </source>
</reference>
<name>A0A4R2HHW1_9SPHI</name>
<reference evidence="4" key="1">
    <citation type="journal article" date="2014" name="Int. J. Syst. Evol. Microbiol.">
        <title>Complete genome of a new Firmicutes species belonging to the dominant human colonic microbiota ('Ruminococcus bicirculans') reveals two chromosomes and a selective capacity to utilize plant glucans.</title>
        <authorList>
            <consortium name="NISC Comparative Sequencing Program"/>
            <person name="Wegmann U."/>
            <person name="Louis P."/>
            <person name="Goesmann A."/>
            <person name="Henrissat B."/>
            <person name="Duncan S.H."/>
            <person name="Flint H.J."/>
        </authorList>
    </citation>
    <scope>NUCLEOTIDE SEQUENCE</scope>
    <source>
        <strain evidence="4">CGMCC 1.15644</strain>
    </source>
</reference>
<feature type="domain" description="Glycosyl hydrolase family 95 N-terminal" evidence="1">
    <location>
        <begin position="46"/>
        <end position="284"/>
    </location>
</feature>
<dbReference type="Proteomes" id="UP000622648">
    <property type="component" value="Unassembled WGS sequence"/>
</dbReference>
<dbReference type="EMBL" id="BMJO01000003">
    <property type="protein sequence ID" value="GGE52046.1"/>
    <property type="molecule type" value="Genomic_DNA"/>
</dbReference>
<evidence type="ECO:0000259" key="3">
    <source>
        <dbReference type="Pfam" id="PF22124"/>
    </source>
</evidence>
<evidence type="ECO:0000259" key="2">
    <source>
        <dbReference type="Pfam" id="PF21307"/>
    </source>
</evidence>
<feature type="domain" description="Glycosyl hydrolase family 95 catalytic" evidence="3">
    <location>
        <begin position="307"/>
        <end position="712"/>
    </location>
</feature>
<dbReference type="Pfam" id="PF14498">
    <property type="entry name" value="Glyco_hyd_65N_2"/>
    <property type="match status" value="1"/>
</dbReference>
<sequence>MDFPLLHMSIKFTKKVRAALILMVVFSIASTSLLKAQQAEATKLKLWYEQPAGNVWENALPLGNGVLGAMVYGNVEKEILKLNEHTLWSGGPYQNDVPETLNALPEIRQLIFDGKHKAAENLANKVMFGKKSSGQIFQPAGNLELRFSGQKEYKNYHRELDLEKAIAKTSYSVDGVTYTRTAFAAFGNRVIVMRLTANKPGQISFTAAYTTPHKKVSIQTSAEKDLMMEGISSDHEGVKGMVKYNVMSRFKNEGGNITTSDSSITVKDANAVTIYISIATNFNNYLDVSGDEAARVADYLKKASSKSYENLLSTHVAAYQKYFNRVQLDLGTTKAATLPTDQRLTNFRNVDDPAFVTLYYQFGRYLLISSSQPGGQPANLQGIWNDKLYPAWDSKYTININAQMNYWPAEPTNLSELHEPFLKMVKELAATGAITAKNMYDARGWVAHHNTDIWRSTGPVDGAFWGIWNAGGGWTSQHLWQHYLYNGDKNYLKTVYPILKGAALFYKDFLVVHPKYKWLVVNPGTSPENAPKAHGGSSIDAGTTMDNQIVFDVFSSVIQAAKILNVDETFSDSLFKMRAQLPPMHIGKYGQLQEWLDDIDSPNDKHRHISHLYGLFPSNQISPYRTPLLFSAAKNTLLQRGDVSTGWSMGWKINWWARMQDGNHAYQLIQNQLTPLGVNPGGGGTYNNLFDAHPPFQIDGNFGCTSGITEMMMQSADEALHLLPALPDVWKKKGMVKGLRARGGFEVQEMVWADGKLNKVVIRSTIGCNLRIRVPNQLKGKGVILKPAKGNNPNVFYTVAKTPDALLSENAITADPVLQKTFLYDIPTVAGKSYTLLLK</sequence>
<evidence type="ECO:0000313" key="6">
    <source>
        <dbReference type="Proteomes" id="UP000295684"/>
    </source>
</evidence>
<comment type="caution">
    <text evidence="5">The sequence shown here is derived from an EMBL/GenBank/DDBJ whole genome shotgun (WGS) entry which is preliminary data.</text>
</comment>
<dbReference type="PANTHER" id="PTHR31084:SF0">
    <property type="entry name" value="ALPHA-L-FUCOSIDASE 2"/>
    <property type="match status" value="1"/>
</dbReference>
<dbReference type="InterPro" id="IPR054363">
    <property type="entry name" value="GH95_cat"/>
</dbReference>
<feature type="domain" description="Alpha fucosidase A-like C-terminal" evidence="2">
    <location>
        <begin position="714"/>
        <end position="779"/>
    </location>
</feature>
<dbReference type="SUPFAM" id="SSF48208">
    <property type="entry name" value="Six-hairpin glycosidases"/>
    <property type="match status" value="1"/>
</dbReference>
<evidence type="ECO:0000313" key="5">
    <source>
        <dbReference type="EMBL" id="TCO28823.1"/>
    </source>
</evidence>
<dbReference type="GO" id="GO:0005975">
    <property type="term" value="P:carbohydrate metabolic process"/>
    <property type="evidence" value="ECO:0007669"/>
    <property type="project" value="InterPro"/>
</dbReference>
<dbReference type="GO" id="GO:0004560">
    <property type="term" value="F:alpha-L-fucosidase activity"/>
    <property type="evidence" value="ECO:0007669"/>
    <property type="project" value="InterPro"/>
</dbReference>
<accession>A0A4R2HHW1</accession>
<protein>
    <submittedName>
        <fullName evidence="5">Alpha-L-fucosidase 2</fullName>
    </submittedName>
</protein>
<dbReference type="InterPro" id="IPR016518">
    <property type="entry name" value="Alpha-L-fucosidase"/>
</dbReference>
<dbReference type="InterPro" id="IPR027414">
    <property type="entry name" value="GH95_N_dom"/>
</dbReference>
<reference evidence="7" key="2">
    <citation type="journal article" date="2019" name="Int. J. Syst. Evol. Microbiol.">
        <title>The Global Catalogue of Microorganisms (GCM) 10K type strain sequencing project: providing services to taxonomists for standard genome sequencing and annotation.</title>
        <authorList>
            <consortium name="The Broad Institute Genomics Platform"/>
            <consortium name="The Broad Institute Genome Sequencing Center for Infectious Disease"/>
            <person name="Wu L."/>
            <person name="Ma J."/>
        </authorList>
    </citation>
    <scope>NUCLEOTIDE SEQUENCE [LARGE SCALE GENOMIC DNA]</scope>
    <source>
        <strain evidence="7">CGMCC 1.15644</strain>
    </source>
</reference>
<evidence type="ECO:0000259" key="1">
    <source>
        <dbReference type="Pfam" id="PF14498"/>
    </source>
</evidence>
<dbReference type="InterPro" id="IPR008928">
    <property type="entry name" value="6-hairpin_glycosidase_sf"/>
</dbReference>
<dbReference type="Proteomes" id="UP000295684">
    <property type="component" value="Unassembled WGS sequence"/>
</dbReference>
<evidence type="ECO:0000313" key="7">
    <source>
        <dbReference type="Proteomes" id="UP000622648"/>
    </source>
</evidence>
<evidence type="ECO:0000313" key="4">
    <source>
        <dbReference type="EMBL" id="GGE52046.1"/>
    </source>
</evidence>
<dbReference type="InterPro" id="IPR049053">
    <property type="entry name" value="AFCA-like_C"/>
</dbReference>
<proteinExistence type="predicted"/>
<dbReference type="Pfam" id="PF21307">
    <property type="entry name" value="Glyco_hydro_95_C"/>
    <property type="match status" value="1"/>
</dbReference>
<reference evidence="4" key="4">
    <citation type="submission" date="2024-05" db="EMBL/GenBank/DDBJ databases">
        <authorList>
            <person name="Sun Q."/>
            <person name="Zhou Y."/>
        </authorList>
    </citation>
    <scope>NUCLEOTIDE SEQUENCE</scope>
    <source>
        <strain evidence="4">CGMCC 1.15644</strain>
    </source>
</reference>
<dbReference type="PANTHER" id="PTHR31084">
    <property type="entry name" value="ALPHA-L-FUCOSIDASE 2"/>
    <property type="match status" value="1"/>
</dbReference>
<dbReference type="Pfam" id="PF22124">
    <property type="entry name" value="Glyco_hydro_95_cat"/>
    <property type="match status" value="1"/>
</dbReference>
<dbReference type="InterPro" id="IPR012341">
    <property type="entry name" value="6hp_glycosidase-like_sf"/>
</dbReference>
<dbReference type="FunFam" id="1.50.10.10:FF:000028">
    <property type="entry name" value="Alpha-L-fucosidase 2"/>
    <property type="match status" value="1"/>
</dbReference>
<dbReference type="RefSeq" id="WP_229676771.1">
    <property type="nucleotide sequence ID" value="NZ_BMJO01000003.1"/>
</dbReference>
<gene>
    <name evidence="5" type="ORF">EV200_102240</name>
    <name evidence="4" type="ORF">GCM10011413_17950</name>
</gene>
<dbReference type="PIRSF" id="PIRSF007663">
    <property type="entry name" value="UCP007663"/>
    <property type="match status" value="1"/>
</dbReference>
<keyword evidence="7" id="KW-1185">Reference proteome</keyword>
<dbReference type="AlphaFoldDB" id="A0A4R2HHW1"/>
<organism evidence="5 6">
    <name type="scientific">Pedobacter psychrotolerans</name>
    <dbReference type="NCBI Taxonomy" id="1843235"/>
    <lineage>
        <taxon>Bacteria</taxon>
        <taxon>Pseudomonadati</taxon>
        <taxon>Bacteroidota</taxon>
        <taxon>Sphingobacteriia</taxon>
        <taxon>Sphingobacteriales</taxon>
        <taxon>Sphingobacteriaceae</taxon>
        <taxon>Pedobacter</taxon>
    </lineage>
</organism>